<evidence type="ECO:0000313" key="1">
    <source>
        <dbReference type="EMBL" id="MQL49522.1"/>
    </source>
</evidence>
<dbReference type="AlphaFoldDB" id="A0A7C9KEX3"/>
<dbReference type="EMBL" id="WHZZ01000007">
    <property type="protein sequence ID" value="MQL49522.1"/>
    <property type="molecule type" value="Genomic_DNA"/>
</dbReference>
<reference evidence="1 2" key="1">
    <citation type="journal article" date="2019" name="Nature">
        <title>A new antibiotic selectively kills Gram-negative pathogens.</title>
        <authorList>
            <person name="Imai Y."/>
            <person name="Meyer K.J."/>
            <person name="Iinishi A."/>
            <person name="Favre-Godal Q."/>
            <person name="Green R."/>
            <person name="Manuse S."/>
            <person name="Caboni M."/>
            <person name="Mori M."/>
            <person name="Niles S."/>
            <person name="Ghiglieri M."/>
            <person name="Honrao C."/>
            <person name="Ma X."/>
            <person name="Guo J.J."/>
            <person name="Makriyannis A."/>
            <person name="Linares-Otoya L."/>
            <person name="Boehringer N."/>
            <person name="Wuisan Z.G."/>
            <person name="Kaur H."/>
            <person name="Wu R."/>
            <person name="Mateus A."/>
            <person name="Typas A."/>
            <person name="Savitski M.M."/>
            <person name="Espinoza J.L."/>
            <person name="O'Rourke A."/>
            <person name="Nelson K.E."/>
            <person name="Hiller S."/>
            <person name="Noinaj N."/>
            <person name="Schaeberle T.F."/>
            <person name="D'Onofrio A."/>
            <person name="Lewis K."/>
        </authorList>
    </citation>
    <scope>NUCLEOTIDE SEQUENCE [LARGE SCALE GENOMIC DNA]</scope>
    <source>
        <strain evidence="1 2">HGB 1456</strain>
    </source>
</reference>
<name>A0A7C9KEX3_9GAMM</name>
<gene>
    <name evidence="1" type="ORF">GEA64_16865</name>
</gene>
<dbReference type="Proteomes" id="UP000481739">
    <property type="component" value="Unassembled WGS sequence"/>
</dbReference>
<evidence type="ECO:0000313" key="2">
    <source>
        <dbReference type="Proteomes" id="UP000481739"/>
    </source>
</evidence>
<protein>
    <submittedName>
        <fullName evidence="1">Uncharacterized protein</fullName>
    </submittedName>
</protein>
<organism evidence="1 2">
    <name type="scientific">Photorhabdus khanii</name>
    <dbReference type="NCBI Taxonomy" id="1004150"/>
    <lineage>
        <taxon>Bacteria</taxon>
        <taxon>Pseudomonadati</taxon>
        <taxon>Pseudomonadota</taxon>
        <taxon>Gammaproteobacteria</taxon>
        <taxon>Enterobacterales</taxon>
        <taxon>Morganellaceae</taxon>
        <taxon>Photorhabdus</taxon>
    </lineage>
</organism>
<sequence length="198" mass="22964">MSKLHKGMSQEAFENGYFYAAELRQFAKSLGIIPDNLKKNELELHIRSRLFGYSGDLPIAIPNKRDRVGRDLLTLKSLVINYVSDRQTKNFLLEQVSGQYGILPDKSGQWYWLNHWRKAQIANNNQITYGDLIEHLASLKRQEGRLLQIPSARLNNFISDFIADPENEGKGKKQALEIWQELKEKNLPKTYLAYKQNK</sequence>
<proteinExistence type="predicted"/>
<accession>A0A7C9KEX3</accession>
<comment type="caution">
    <text evidence="1">The sequence shown here is derived from an EMBL/GenBank/DDBJ whole genome shotgun (WGS) entry which is preliminary data.</text>
</comment>
<dbReference type="RefSeq" id="WP_152963488.1">
    <property type="nucleotide sequence ID" value="NZ_CAWOZU010000022.1"/>
</dbReference>